<organism evidence="3 4">
    <name type="scientific">Tolypothrix tenuis PCC 7101</name>
    <dbReference type="NCBI Taxonomy" id="231146"/>
    <lineage>
        <taxon>Bacteria</taxon>
        <taxon>Bacillati</taxon>
        <taxon>Cyanobacteriota</taxon>
        <taxon>Cyanophyceae</taxon>
        <taxon>Nostocales</taxon>
        <taxon>Tolypothrichaceae</taxon>
        <taxon>Tolypothrix</taxon>
    </lineage>
</organism>
<feature type="transmembrane region" description="Helical" evidence="2">
    <location>
        <begin position="139"/>
        <end position="158"/>
    </location>
</feature>
<dbReference type="KEGG" id="ttq:NIES37_28450"/>
<feature type="transmembrane region" description="Helical" evidence="2">
    <location>
        <begin position="110"/>
        <end position="132"/>
    </location>
</feature>
<dbReference type="RefSeq" id="WP_096576606.1">
    <property type="nucleotide sequence ID" value="NZ_CAWNJS010000001.1"/>
</dbReference>
<dbReference type="PANTHER" id="PTHR14136:SF17">
    <property type="entry name" value="BTB_POZ DOMAIN-CONTAINING PROTEIN KCTD9"/>
    <property type="match status" value="1"/>
</dbReference>
<feature type="compositionally biased region" description="Polar residues" evidence="1">
    <location>
        <begin position="1"/>
        <end position="10"/>
    </location>
</feature>
<feature type="region of interest" description="Disordered" evidence="1">
    <location>
        <begin position="1"/>
        <end position="34"/>
    </location>
</feature>
<evidence type="ECO:0000313" key="4">
    <source>
        <dbReference type="Proteomes" id="UP000218785"/>
    </source>
</evidence>
<accession>A0A1Z4MZH0</accession>
<dbReference type="Proteomes" id="UP000218785">
    <property type="component" value="Chromosome"/>
</dbReference>
<dbReference type="Pfam" id="PF00805">
    <property type="entry name" value="Pentapeptide"/>
    <property type="match status" value="1"/>
</dbReference>
<dbReference type="InterPro" id="IPR051082">
    <property type="entry name" value="Pentapeptide-BTB/POZ_domain"/>
</dbReference>
<dbReference type="AlphaFoldDB" id="A0A1Z4MZH0"/>
<dbReference type="SUPFAM" id="SSF141571">
    <property type="entry name" value="Pentapeptide repeat-like"/>
    <property type="match status" value="1"/>
</dbReference>
<keyword evidence="4" id="KW-1185">Reference proteome</keyword>
<dbReference type="InterPro" id="IPR001646">
    <property type="entry name" value="5peptide_repeat"/>
</dbReference>
<feature type="transmembrane region" description="Helical" evidence="2">
    <location>
        <begin position="82"/>
        <end position="104"/>
    </location>
</feature>
<protein>
    <submittedName>
        <fullName evidence="3">Pentapeptide repeat protein</fullName>
    </submittedName>
</protein>
<feature type="transmembrane region" description="Helical" evidence="2">
    <location>
        <begin position="178"/>
        <end position="199"/>
    </location>
</feature>
<gene>
    <name evidence="3" type="ORF">NIES37_28450</name>
</gene>
<dbReference type="PANTHER" id="PTHR14136">
    <property type="entry name" value="BTB_POZ DOMAIN-CONTAINING PROTEIN KCTD9"/>
    <property type="match status" value="1"/>
</dbReference>
<reference evidence="3 4" key="1">
    <citation type="submission" date="2017-06" db="EMBL/GenBank/DDBJ databases">
        <title>Genome sequencing of cyanobaciteial culture collection at National Institute for Environmental Studies (NIES).</title>
        <authorList>
            <person name="Hirose Y."/>
            <person name="Shimura Y."/>
            <person name="Fujisawa T."/>
            <person name="Nakamura Y."/>
            <person name="Kawachi M."/>
        </authorList>
    </citation>
    <scope>NUCLEOTIDE SEQUENCE [LARGE SCALE GENOMIC DNA]</scope>
    <source>
        <strain evidence="3 4">NIES-37</strain>
    </source>
</reference>
<keyword evidence="2" id="KW-0812">Transmembrane</keyword>
<sequence>MTNDSNSSDIPTPEPFSEDDLQPDDFDGGTGEHHLTPEGLATQQALAAISALQSPQNTAALKQARSFFQPAKSNQFSVKTRALVLTLLAIAITILGLILNNWFIGAFGTLITLILSLAMLWPWVQNLLIKWFTPQDRTLFIAFIGLIVALIGFVRFSGLGDRLLATGRKINWEASGTLAEWFGALGQILIAIIAVYVAWRQYVISKDLTIQQNLLTVQQNIITQQQTIDSYFQGISDLVLDEEGLLEDWPQERSIAEGRTAAIFSSVDGSGKAKILRFLSRSKLLTPLKRDRRLGRAILNGIGGYAEDRLEGVRVIDLGVMLAGADLAGTDLRWTDLSEANLVRADLSGCDLVKANLSRTILYDAKLRNADLNGVRLFYGSVEKASPRSRTEPPNYHTGEHTGAVVENADFTDVQRMTDSARYYCCAWCGEQSRSTIPGGCEGIPNKLGR</sequence>
<keyword evidence="2" id="KW-1133">Transmembrane helix</keyword>
<evidence type="ECO:0000256" key="2">
    <source>
        <dbReference type="SAM" id="Phobius"/>
    </source>
</evidence>
<keyword evidence="2" id="KW-0472">Membrane</keyword>
<name>A0A1Z4MZH0_9CYAN</name>
<dbReference type="EMBL" id="AP018248">
    <property type="protein sequence ID" value="BAY98867.1"/>
    <property type="molecule type" value="Genomic_DNA"/>
</dbReference>
<feature type="compositionally biased region" description="Acidic residues" evidence="1">
    <location>
        <begin position="16"/>
        <end position="27"/>
    </location>
</feature>
<dbReference type="Gene3D" id="2.160.20.80">
    <property type="entry name" value="E3 ubiquitin-protein ligase SopA"/>
    <property type="match status" value="1"/>
</dbReference>
<evidence type="ECO:0000313" key="3">
    <source>
        <dbReference type="EMBL" id="BAY98867.1"/>
    </source>
</evidence>
<proteinExistence type="predicted"/>
<evidence type="ECO:0000256" key="1">
    <source>
        <dbReference type="SAM" id="MobiDB-lite"/>
    </source>
</evidence>